<sequence>MRKTDAAGNPLPPKPRRRVRAVSPLPMRDGVSASWVMLPDGPWSTLLDFFEERFPLVTRQQWHDRMRAGLVADAQGRPVEPEAPYRAHQRLWYWRELDDEADIPFEETVLYRDERILVADKPHFMPVVPTGRYLQSSLLVRLKRRLGIETLSPLHRIDRGTAGIVLFSVDSALREPYQALFRDRAAHKQYEAIVHWRPGLELPAVHRSHLRDDESFLRTCEQSGAPPNSESRIELLRANGRFAHLKLEPVSGRKHQLRVHCAALGAPIVNDDYYPKLLPEGPDDFSRPLQLLARALSFVDPLDGRERHFESQRRLGMESQVHATDS</sequence>
<reference evidence="3" key="1">
    <citation type="submission" date="2023-06" db="EMBL/GenBank/DDBJ databases">
        <authorList>
            <person name="Jiang Y."/>
            <person name="Liu Q."/>
        </authorList>
    </citation>
    <scope>NUCLEOTIDE SEQUENCE</scope>
    <source>
        <strain evidence="3">CGMCC 1.12089</strain>
    </source>
</reference>
<evidence type="ECO:0000256" key="1">
    <source>
        <dbReference type="SAM" id="MobiDB-lite"/>
    </source>
</evidence>
<dbReference type="InterPro" id="IPR020103">
    <property type="entry name" value="PsdUridine_synth_cat_dom_sf"/>
</dbReference>
<protein>
    <submittedName>
        <fullName evidence="3">Pseudouridine synthase</fullName>
    </submittedName>
</protein>
<dbReference type="PANTHER" id="PTHR21600">
    <property type="entry name" value="MITOCHONDRIAL RNA PSEUDOURIDINE SYNTHASE"/>
    <property type="match status" value="1"/>
</dbReference>
<dbReference type="PROSITE" id="PS01129">
    <property type="entry name" value="PSI_RLU"/>
    <property type="match status" value="1"/>
</dbReference>
<dbReference type="EMBL" id="JASZYV010000001">
    <property type="protein sequence ID" value="MDM0044231.1"/>
    <property type="molecule type" value="Genomic_DNA"/>
</dbReference>
<dbReference type="Gene3D" id="3.30.2350.10">
    <property type="entry name" value="Pseudouridine synthase"/>
    <property type="match status" value="1"/>
</dbReference>
<evidence type="ECO:0000313" key="3">
    <source>
        <dbReference type="EMBL" id="MDM0044231.1"/>
    </source>
</evidence>
<evidence type="ECO:0000259" key="2">
    <source>
        <dbReference type="Pfam" id="PF00849"/>
    </source>
</evidence>
<gene>
    <name evidence="3" type="ORF">QTH91_07050</name>
</gene>
<organism evidence="3 4">
    <name type="scientific">Variovorax dokdonensis</name>
    <dbReference type="NCBI Taxonomy" id="344883"/>
    <lineage>
        <taxon>Bacteria</taxon>
        <taxon>Pseudomonadati</taxon>
        <taxon>Pseudomonadota</taxon>
        <taxon>Betaproteobacteria</taxon>
        <taxon>Burkholderiales</taxon>
        <taxon>Comamonadaceae</taxon>
        <taxon>Variovorax</taxon>
    </lineage>
</organism>
<dbReference type="InterPro" id="IPR050188">
    <property type="entry name" value="RluA_PseudoU_synthase"/>
</dbReference>
<dbReference type="InterPro" id="IPR006224">
    <property type="entry name" value="PsdUridine_synth_RluA-like_CS"/>
</dbReference>
<dbReference type="Proteomes" id="UP001174908">
    <property type="component" value="Unassembled WGS sequence"/>
</dbReference>
<proteinExistence type="predicted"/>
<keyword evidence="4" id="KW-1185">Reference proteome</keyword>
<dbReference type="InterPro" id="IPR006145">
    <property type="entry name" value="PsdUridine_synth_RsuA/RluA"/>
</dbReference>
<dbReference type="PANTHER" id="PTHR21600:SF84">
    <property type="entry name" value="PSEUDOURIDINE SYNTHASE RSUA_RLUA-LIKE DOMAIN-CONTAINING PROTEIN"/>
    <property type="match status" value="1"/>
</dbReference>
<feature type="domain" description="Pseudouridine synthase RsuA/RluA-like" evidence="2">
    <location>
        <begin position="116"/>
        <end position="263"/>
    </location>
</feature>
<comment type="caution">
    <text evidence="3">The sequence shown here is derived from an EMBL/GenBank/DDBJ whole genome shotgun (WGS) entry which is preliminary data.</text>
</comment>
<evidence type="ECO:0000313" key="4">
    <source>
        <dbReference type="Proteomes" id="UP001174908"/>
    </source>
</evidence>
<name>A0ABT7N8G8_9BURK</name>
<feature type="region of interest" description="Disordered" evidence="1">
    <location>
        <begin position="1"/>
        <end position="21"/>
    </location>
</feature>
<dbReference type="SUPFAM" id="SSF55120">
    <property type="entry name" value="Pseudouridine synthase"/>
    <property type="match status" value="1"/>
</dbReference>
<dbReference type="RefSeq" id="WP_286659287.1">
    <property type="nucleotide sequence ID" value="NZ_JASZYV010000001.1"/>
</dbReference>
<dbReference type="Pfam" id="PF00849">
    <property type="entry name" value="PseudoU_synth_2"/>
    <property type="match status" value="1"/>
</dbReference>
<accession>A0ABT7N8G8</accession>